<dbReference type="InterPro" id="IPR003593">
    <property type="entry name" value="AAA+_ATPase"/>
</dbReference>
<evidence type="ECO:0000313" key="5">
    <source>
        <dbReference type="EMBL" id="AVV48131.1"/>
    </source>
</evidence>
<evidence type="ECO:0000256" key="1">
    <source>
        <dbReference type="ARBA" id="ARBA00006914"/>
    </source>
</evidence>
<sequence length="617" mass="65836">MRELDWGFSPAALLDAALAMIEHGDEDSWAAACCTALDAVQAPPPLARLGLPPRDAAALALALTLEAGHPAAETLCGERGLGLPVLAQLLSPDAAAYPAALAALADGVLLRRRLLLAGPGQDWARLRLSPQLLQQLAAGAGQAHDLNRLLQRLAAPAAPLPRGSLPQGGGWQLTGAPGSGRKSALLAAAGNTPVYLLNSERFYQFDAPEELLADLLSFVDLNHGWLVWPDEDKLARQSSLLPLLEAWLAGHPGRALIRLAETPEQAPPALAVNCALGLPTEREAARLWRAMLPPDGIAAADLAALARQFPLLPGDMRRVASAALVGNATPDAAAMVRACLAHQPASLGALARRVAPRARLADMELAEAEREALAELALRYQSRHLLRAEGLAHGSGLTALFWGPPGTGKTLAAHALAAELALPLYQVNLAQLSSKWIGETEKHLATLFDAAERQPCLLFFDEADAVFGKRSEVKDSHDRNANLSVSYLLQRLDDSSALAVLASNFKQNLDPAFLRRFALTVEFSAPDALRRLSLWRRHADRLALPDAALAALADSFELSPAQIANIALGARLAGLARPQSSPAQRLAHALSREFDKTNQRYPMAQRIETWLQGAQHV</sequence>
<evidence type="ECO:0000256" key="3">
    <source>
        <dbReference type="ARBA" id="ARBA00022840"/>
    </source>
</evidence>
<keyword evidence="3" id="KW-0067">ATP-binding</keyword>
<dbReference type="CDD" id="cd19481">
    <property type="entry name" value="RecA-like_protease"/>
    <property type="match status" value="1"/>
</dbReference>
<dbReference type="InterPro" id="IPR027417">
    <property type="entry name" value="P-loop_NTPase"/>
</dbReference>
<comment type="similarity">
    <text evidence="1">Belongs to the AAA ATPase family.</text>
</comment>
<name>A0A2R4K2P6_CHRVL</name>
<feature type="domain" description="AAA+ ATPase" evidence="4">
    <location>
        <begin position="395"/>
        <end position="527"/>
    </location>
</feature>
<dbReference type="SMART" id="SM00382">
    <property type="entry name" value="AAA"/>
    <property type="match status" value="1"/>
</dbReference>
<organism evidence="5">
    <name type="scientific">Chromobacterium violaceum</name>
    <dbReference type="NCBI Taxonomy" id="536"/>
    <lineage>
        <taxon>Bacteria</taxon>
        <taxon>Pseudomonadati</taxon>
        <taxon>Pseudomonadota</taxon>
        <taxon>Betaproteobacteria</taxon>
        <taxon>Neisseriales</taxon>
        <taxon>Chromobacteriaceae</taxon>
        <taxon>Chromobacterium</taxon>
    </lineage>
</organism>
<evidence type="ECO:0000259" key="4">
    <source>
        <dbReference type="SMART" id="SM00382"/>
    </source>
</evidence>
<dbReference type="EMBL" id="MG651603">
    <property type="protein sequence ID" value="AVV48131.1"/>
    <property type="molecule type" value="Genomic_DNA"/>
</dbReference>
<dbReference type="Gene3D" id="3.40.50.300">
    <property type="entry name" value="P-loop containing nucleotide triphosphate hydrolases"/>
    <property type="match status" value="1"/>
</dbReference>
<keyword evidence="2" id="KW-0547">Nucleotide-binding</keyword>
<protein>
    <recommendedName>
        <fullName evidence="4">AAA+ ATPase domain-containing protein</fullName>
    </recommendedName>
</protein>
<dbReference type="PANTHER" id="PTHR23073">
    <property type="entry name" value="26S PROTEASOME REGULATORY SUBUNIT"/>
    <property type="match status" value="1"/>
</dbReference>
<accession>A0A2R4K2P6</accession>
<proteinExistence type="inferred from homology"/>
<dbReference type="GO" id="GO:0005524">
    <property type="term" value="F:ATP binding"/>
    <property type="evidence" value="ECO:0007669"/>
    <property type="project" value="UniProtKB-KW"/>
</dbReference>
<dbReference type="InterPro" id="IPR050221">
    <property type="entry name" value="26S_Proteasome_ATPase"/>
</dbReference>
<keyword evidence="5" id="KW-0614">Plasmid</keyword>
<dbReference type="Pfam" id="PF00004">
    <property type="entry name" value="AAA"/>
    <property type="match status" value="1"/>
</dbReference>
<dbReference type="GO" id="GO:0016887">
    <property type="term" value="F:ATP hydrolysis activity"/>
    <property type="evidence" value="ECO:0007669"/>
    <property type="project" value="InterPro"/>
</dbReference>
<reference evidence="5" key="1">
    <citation type="journal article" date="2018" name="Sci. Rep.">
        <title>Identification and DNA annotation of a plasmid isolated from Chromobacterium violaceum.</title>
        <authorList>
            <person name="Lima D.C."/>
            <person name="Nyberg L.K."/>
            <person name="Westerlund F."/>
            <person name="Batistuzzo de Medeiros S.R."/>
        </authorList>
    </citation>
    <scope>NUCLEOTIDE SEQUENCE</scope>
    <source>
        <strain evidence="5">ATCC 12472</strain>
        <plasmid evidence="5">pChV1</plasmid>
    </source>
</reference>
<dbReference type="SUPFAM" id="SSF52540">
    <property type="entry name" value="P-loop containing nucleoside triphosphate hydrolases"/>
    <property type="match status" value="2"/>
</dbReference>
<evidence type="ECO:0000256" key="2">
    <source>
        <dbReference type="ARBA" id="ARBA00022741"/>
    </source>
</evidence>
<dbReference type="AlphaFoldDB" id="A0A2R4K2P6"/>
<dbReference type="InterPro" id="IPR003959">
    <property type="entry name" value="ATPase_AAA_core"/>
</dbReference>
<geneLocation type="plasmid" evidence="5">
    <name>pChV1</name>
</geneLocation>